<dbReference type="EMBL" id="QRGR01000008">
    <property type="protein sequence ID" value="RDV15555.1"/>
    <property type="molecule type" value="Genomic_DNA"/>
</dbReference>
<evidence type="ECO:0000256" key="1">
    <source>
        <dbReference type="SAM" id="SignalP"/>
    </source>
</evidence>
<keyword evidence="1" id="KW-0732">Signal</keyword>
<proteinExistence type="predicted"/>
<feature type="chain" id="PRO_5017786587" evidence="1">
    <location>
        <begin position="23"/>
        <end position="406"/>
    </location>
</feature>
<comment type="caution">
    <text evidence="2">The sequence shown here is derived from an EMBL/GenBank/DDBJ whole genome shotgun (WGS) entry which is preliminary data.</text>
</comment>
<dbReference type="Proteomes" id="UP000256708">
    <property type="component" value="Unassembled WGS sequence"/>
</dbReference>
<name>A0A3D8LDS3_9BACT</name>
<dbReference type="Pfam" id="PF13715">
    <property type="entry name" value="CarbopepD_reg_2"/>
    <property type="match status" value="1"/>
</dbReference>
<dbReference type="AlphaFoldDB" id="A0A3D8LDS3"/>
<organism evidence="2 3">
    <name type="scientific">Pontibacter diazotrophicus</name>
    <dbReference type="NCBI Taxonomy" id="1400979"/>
    <lineage>
        <taxon>Bacteria</taxon>
        <taxon>Pseudomonadati</taxon>
        <taxon>Bacteroidota</taxon>
        <taxon>Cytophagia</taxon>
        <taxon>Cytophagales</taxon>
        <taxon>Hymenobacteraceae</taxon>
        <taxon>Pontibacter</taxon>
    </lineage>
</organism>
<reference evidence="3" key="1">
    <citation type="submission" date="2018-08" db="EMBL/GenBank/DDBJ databases">
        <authorList>
            <person name="Liu Z.-W."/>
            <person name="Du Z.-J."/>
        </authorList>
    </citation>
    <scope>NUCLEOTIDE SEQUENCE [LARGE SCALE GENOMIC DNA]</scope>
    <source>
        <strain evidence="3">H4X</strain>
    </source>
</reference>
<dbReference type="RefSeq" id="WP_115565150.1">
    <property type="nucleotide sequence ID" value="NZ_QRGR01000008.1"/>
</dbReference>
<dbReference type="OrthoDB" id="1223654at2"/>
<keyword evidence="2" id="KW-0378">Hydrolase</keyword>
<gene>
    <name evidence="2" type="ORF">DXT99_08690</name>
</gene>
<keyword evidence="2" id="KW-0645">Protease</keyword>
<evidence type="ECO:0000313" key="2">
    <source>
        <dbReference type="EMBL" id="RDV15555.1"/>
    </source>
</evidence>
<feature type="signal peptide" evidence="1">
    <location>
        <begin position="1"/>
        <end position="22"/>
    </location>
</feature>
<keyword evidence="2" id="KW-0121">Carboxypeptidase</keyword>
<accession>A0A3D8LDS3</accession>
<dbReference type="SUPFAM" id="SSF49464">
    <property type="entry name" value="Carboxypeptidase regulatory domain-like"/>
    <property type="match status" value="1"/>
</dbReference>
<dbReference type="GO" id="GO:0004180">
    <property type="term" value="F:carboxypeptidase activity"/>
    <property type="evidence" value="ECO:0007669"/>
    <property type="project" value="UniProtKB-KW"/>
</dbReference>
<evidence type="ECO:0000313" key="3">
    <source>
        <dbReference type="Proteomes" id="UP000256708"/>
    </source>
</evidence>
<dbReference type="Gene3D" id="2.60.40.1120">
    <property type="entry name" value="Carboxypeptidase-like, regulatory domain"/>
    <property type="match status" value="1"/>
</dbReference>
<sequence length="406" mass="46334">MHKLLSVLVLLLLLFCSLPVLGQHVVQGRVVDERTDEPLEFVSVYVNTTTIGTSTNEAGAFTLTLPDGHYELIVSYLGYEPIIYPVNTAALPKSILFKVRAKENALQEVVVKGTRDSQWYDNLEVFKQRFLGQSEFGKQCKLLNPEILTITFNAETALLEVKADEPLQIQNDALGYKIEYLLTGFRFYGREGYVVFLGYPKYVLLQGGKRKQRRWERNRQRAYHGSVMHFVRAVQQKRLEEEGFNLRRLYRTPNPDRPTEEEIAAARAALKARSGAVQVGGTDSISDILARARLPKTIESLDINPVPYSDYLQQHATGAKLAFDGYFQVVYTGEKEEAGYVWQQSMFKKREPSYQTSVLYLQSDEVLLESNGNIVEPLNVFFEGYWGWEKVGDMLPLDYQPAEEMN</sequence>
<dbReference type="InterPro" id="IPR008969">
    <property type="entry name" value="CarboxyPept-like_regulatory"/>
</dbReference>
<keyword evidence="3" id="KW-1185">Reference proteome</keyword>
<protein>
    <submittedName>
        <fullName evidence="2">Carboxypeptidase-like regulatory domain-containing protein</fullName>
    </submittedName>
</protein>